<dbReference type="InterPro" id="IPR001660">
    <property type="entry name" value="SAM"/>
</dbReference>
<dbReference type="PROSITE" id="PS50105">
    <property type="entry name" value="SAM_DOMAIN"/>
    <property type="match status" value="1"/>
</dbReference>
<dbReference type="AlphaFoldDB" id="A0AAV2TCM3"/>
<dbReference type="SMART" id="SM00454">
    <property type="entry name" value="SAM"/>
    <property type="match status" value="1"/>
</dbReference>
<dbReference type="Proteomes" id="UP001497525">
    <property type="component" value="Unassembled WGS sequence"/>
</dbReference>
<dbReference type="Gene3D" id="1.10.150.50">
    <property type="entry name" value="Transcription Factor, Ets-1"/>
    <property type="match status" value="1"/>
</dbReference>
<evidence type="ECO:0000313" key="3">
    <source>
        <dbReference type="Proteomes" id="UP001497525"/>
    </source>
</evidence>
<evidence type="ECO:0000259" key="1">
    <source>
        <dbReference type="PROSITE" id="PS50105"/>
    </source>
</evidence>
<dbReference type="Pfam" id="PF00536">
    <property type="entry name" value="SAM_1"/>
    <property type="match status" value="1"/>
</dbReference>
<dbReference type="PANTHER" id="PTHR46829:SF1">
    <property type="entry name" value="STERILE ALPHA MOTIF DOMAIN-CONTAINING PROTEIN 15"/>
    <property type="match status" value="1"/>
</dbReference>
<feature type="domain" description="SAM" evidence="1">
    <location>
        <begin position="23"/>
        <end position="86"/>
    </location>
</feature>
<evidence type="ECO:0000313" key="2">
    <source>
        <dbReference type="EMBL" id="CAL5134900.1"/>
    </source>
</evidence>
<reference evidence="2" key="1">
    <citation type="submission" date="2024-06" db="EMBL/GenBank/DDBJ databases">
        <authorList>
            <person name="Liu X."/>
            <person name="Lenzi L."/>
            <person name="Haldenby T S."/>
            <person name="Uol C."/>
        </authorList>
    </citation>
    <scope>NUCLEOTIDE SEQUENCE</scope>
</reference>
<comment type="caution">
    <text evidence="2">The sequence shown here is derived from an EMBL/GenBank/DDBJ whole genome shotgun (WGS) entry which is preliminary data.</text>
</comment>
<gene>
    <name evidence="2" type="ORF">CDAUBV1_LOCUS8852</name>
</gene>
<accession>A0AAV2TCM3</accession>
<dbReference type="PANTHER" id="PTHR46829">
    <property type="entry name" value="STERILE ALPHA MOTIF DOMAIN-CONTAINING PROTEIN 15"/>
    <property type="match status" value="1"/>
</dbReference>
<dbReference type="InterPro" id="IPR013761">
    <property type="entry name" value="SAM/pointed_sf"/>
</dbReference>
<organism evidence="2 3">
    <name type="scientific">Calicophoron daubneyi</name>
    <name type="common">Rumen fluke</name>
    <name type="synonym">Paramphistomum daubneyi</name>
    <dbReference type="NCBI Taxonomy" id="300641"/>
    <lineage>
        <taxon>Eukaryota</taxon>
        <taxon>Metazoa</taxon>
        <taxon>Spiralia</taxon>
        <taxon>Lophotrochozoa</taxon>
        <taxon>Platyhelminthes</taxon>
        <taxon>Trematoda</taxon>
        <taxon>Digenea</taxon>
        <taxon>Plagiorchiida</taxon>
        <taxon>Pronocephalata</taxon>
        <taxon>Paramphistomoidea</taxon>
        <taxon>Paramphistomidae</taxon>
        <taxon>Calicophoron</taxon>
    </lineage>
</organism>
<sequence>MEKDIVENLEICRTTVIPEASHWTIEQVCEWIESIGFPYYKNCFIDNYIDGKKLIKVDASTLPMMNITKFNHIQIITRSIRELLNLEEPNAKRTIRLPPRNMLGMCLEARGHDGTELSKMSFPRFVYYTTDKVWQPPLANEGIIFNYKN</sequence>
<name>A0AAV2TCM3_CALDB</name>
<dbReference type="EMBL" id="CAXLJL010000234">
    <property type="protein sequence ID" value="CAL5134900.1"/>
    <property type="molecule type" value="Genomic_DNA"/>
</dbReference>
<protein>
    <recommendedName>
        <fullName evidence="1">SAM domain-containing protein</fullName>
    </recommendedName>
</protein>
<dbReference type="SUPFAM" id="SSF47769">
    <property type="entry name" value="SAM/Pointed domain"/>
    <property type="match status" value="1"/>
</dbReference>
<proteinExistence type="predicted"/>